<comment type="caution">
    <text evidence="6">The sequence shown here is derived from an EMBL/GenBank/DDBJ whole genome shotgun (WGS) entry which is preliminary data.</text>
</comment>
<evidence type="ECO:0000256" key="1">
    <source>
        <dbReference type="ARBA" id="ARBA00009437"/>
    </source>
</evidence>
<feature type="domain" description="HTH lysR-type" evidence="5">
    <location>
        <begin position="4"/>
        <end position="61"/>
    </location>
</feature>
<dbReference type="Pfam" id="PF00126">
    <property type="entry name" value="HTH_1"/>
    <property type="match status" value="1"/>
</dbReference>
<evidence type="ECO:0000313" key="7">
    <source>
        <dbReference type="Proteomes" id="UP001528823"/>
    </source>
</evidence>
<evidence type="ECO:0000256" key="2">
    <source>
        <dbReference type="ARBA" id="ARBA00023015"/>
    </source>
</evidence>
<keyword evidence="4" id="KW-0804">Transcription</keyword>
<dbReference type="PRINTS" id="PR00039">
    <property type="entry name" value="HTHLYSR"/>
</dbReference>
<evidence type="ECO:0000256" key="3">
    <source>
        <dbReference type="ARBA" id="ARBA00023125"/>
    </source>
</evidence>
<gene>
    <name evidence="6" type="ORF">ORQ98_11025</name>
</gene>
<comment type="similarity">
    <text evidence="1">Belongs to the LysR transcriptional regulatory family.</text>
</comment>
<protein>
    <submittedName>
        <fullName evidence="6">LysR family transcriptional regulator</fullName>
    </submittedName>
</protein>
<dbReference type="InterPro" id="IPR005119">
    <property type="entry name" value="LysR_subst-bd"/>
</dbReference>
<evidence type="ECO:0000256" key="4">
    <source>
        <dbReference type="ARBA" id="ARBA00023163"/>
    </source>
</evidence>
<dbReference type="Gene3D" id="3.40.190.290">
    <property type="match status" value="1"/>
</dbReference>
<dbReference type="SUPFAM" id="SSF53850">
    <property type="entry name" value="Periplasmic binding protein-like II"/>
    <property type="match status" value="1"/>
</dbReference>
<dbReference type="InterPro" id="IPR058163">
    <property type="entry name" value="LysR-type_TF_proteobact-type"/>
</dbReference>
<dbReference type="PROSITE" id="PS50931">
    <property type="entry name" value="HTH_LYSR"/>
    <property type="match status" value="1"/>
</dbReference>
<dbReference type="InterPro" id="IPR036390">
    <property type="entry name" value="WH_DNA-bd_sf"/>
</dbReference>
<name>A0ABT5U805_9GAMM</name>
<dbReference type="EMBL" id="JAPMOU010000011">
    <property type="protein sequence ID" value="MDE1462503.1"/>
    <property type="molecule type" value="Genomic_DNA"/>
</dbReference>
<dbReference type="PANTHER" id="PTHR30537">
    <property type="entry name" value="HTH-TYPE TRANSCRIPTIONAL REGULATOR"/>
    <property type="match status" value="1"/>
</dbReference>
<dbReference type="PANTHER" id="PTHR30537:SF5">
    <property type="entry name" value="HTH-TYPE TRANSCRIPTIONAL ACTIVATOR TTDR-RELATED"/>
    <property type="match status" value="1"/>
</dbReference>
<organism evidence="6 7">
    <name type="scientific">Spartinivicinus poritis</name>
    <dbReference type="NCBI Taxonomy" id="2994640"/>
    <lineage>
        <taxon>Bacteria</taxon>
        <taxon>Pseudomonadati</taxon>
        <taxon>Pseudomonadota</taxon>
        <taxon>Gammaproteobacteria</taxon>
        <taxon>Oceanospirillales</taxon>
        <taxon>Zooshikellaceae</taxon>
        <taxon>Spartinivicinus</taxon>
    </lineage>
</organism>
<keyword evidence="2" id="KW-0805">Transcription regulation</keyword>
<keyword evidence="3" id="KW-0238">DNA-binding</keyword>
<keyword evidence="7" id="KW-1185">Reference proteome</keyword>
<dbReference type="Pfam" id="PF03466">
    <property type="entry name" value="LysR_substrate"/>
    <property type="match status" value="1"/>
</dbReference>
<dbReference type="RefSeq" id="WP_274688858.1">
    <property type="nucleotide sequence ID" value="NZ_JAPMOU010000011.1"/>
</dbReference>
<dbReference type="Proteomes" id="UP001528823">
    <property type="component" value="Unassembled WGS sequence"/>
</dbReference>
<dbReference type="Gene3D" id="1.10.10.10">
    <property type="entry name" value="Winged helix-like DNA-binding domain superfamily/Winged helix DNA-binding domain"/>
    <property type="match status" value="1"/>
</dbReference>
<proteinExistence type="inferred from homology"/>
<accession>A0ABT5U805</accession>
<evidence type="ECO:0000259" key="5">
    <source>
        <dbReference type="PROSITE" id="PS50931"/>
    </source>
</evidence>
<reference evidence="6 7" key="1">
    <citation type="submission" date="2022-11" db="EMBL/GenBank/DDBJ databases">
        <title>Spartinivicinus poritis sp. nov., isolated from scleractinian coral Porites lutea.</title>
        <authorList>
            <person name="Zhang G."/>
            <person name="Cai L."/>
            <person name="Wei Q."/>
        </authorList>
    </citation>
    <scope>NUCLEOTIDE SEQUENCE [LARGE SCALE GENOMIC DNA]</scope>
    <source>
        <strain evidence="6 7">A2-2</strain>
    </source>
</reference>
<dbReference type="InterPro" id="IPR036388">
    <property type="entry name" value="WH-like_DNA-bd_sf"/>
</dbReference>
<sequence length="303" mass="34493">MKGTTFNQLTIFQTIVKEGSIRGAARKLEMAPPSVSQSLKQLESHLGLPLFSRSTRRIDLTDAGKLLYERISESINTLEFALESVQNLGEIPSGKVRLTLPRFAYQFFLRPIYSEFCRLYPAVQLEISVSDETINIISEGIDLGIRFGDRIEPGMVAKKITPQMKEALFASKEYIQKHGKPKTLDELKQHKLIQYRFIASNQLAPLILQQRGQEIIVDMPNRMIVNDTDLMVDAAEKGLGIGRIVTPMISEKLASGKLIPILEKHWQPYPGLYLYFLQNSQKAKRLRVFIDFLIDKGRLQQET</sequence>
<evidence type="ECO:0000313" key="6">
    <source>
        <dbReference type="EMBL" id="MDE1462503.1"/>
    </source>
</evidence>
<dbReference type="InterPro" id="IPR000847">
    <property type="entry name" value="LysR_HTH_N"/>
</dbReference>
<dbReference type="SUPFAM" id="SSF46785">
    <property type="entry name" value="Winged helix' DNA-binding domain"/>
    <property type="match status" value="1"/>
</dbReference>